<name>A0A4Z2I0L5_9TELE</name>
<dbReference type="EMBL" id="SRLO01000159">
    <property type="protein sequence ID" value="TNN70773.1"/>
    <property type="molecule type" value="Genomic_DNA"/>
</dbReference>
<gene>
    <name evidence="2" type="ORF">EYF80_019056</name>
</gene>
<proteinExistence type="predicted"/>
<evidence type="ECO:0000313" key="2">
    <source>
        <dbReference type="EMBL" id="TNN70773.1"/>
    </source>
</evidence>
<evidence type="ECO:0000313" key="3">
    <source>
        <dbReference type="Proteomes" id="UP000314294"/>
    </source>
</evidence>
<comment type="caution">
    <text evidence="2">The sequence shown here is derived from an EMBL/GenBank/DDBJ whole genome shotgun (WGS) entry which is preliminary data.</text>
</comment>
<protein>
    <submittedName>
        <fullName evidence="2">Uncharacterized protein</fullName>
    </submittedName>
</protein>
<organism evidence="2 3">
    <name type="scientific">Liparis tanakae</name>
    <name type="common">Tanaka's snailfish</name>
    <dbReference type="NCBI Taxonomy" id="230148"/>
    <lineage>
        <taxon>Eukaryota</taxon>
        <taxon>Metazoa</taxon>
        <taxon>Chordata</taxon>
        <taxon>Craniata</taxon>
        <taxon>Vertebrata</taxon>
        <taxon>Euteleostomi</taxon>
        <taxon>Actinopterygii</taxon>
        <taxon>Neopterygii</taxon>
        <taxon>Teleostei</taxon>
        <taxon>Neoteleostei</taxon>
        <taxon>Acanthomorphata</taxon>
        <taxon>Eupercaria</taxon>
        <taxon>Perciformes</taxon>
        <taxon>Cottioidei</taxon>
        <taxon>Cottales</taxon>
        <taxon>Liparidae</taxon>
        <taxon>Liparis</taxon>
    </lineage>
</organism>
<accession>A0A4Z2I0L5</accession>
<sequence>MAFEQFATSRVPVGVACTELGVPALSALGEDFGDRRLAGSFVMAVDSCLLPALLGFQPAGLEAVGGLGAEDWWRRGMVLSLESSLEMTCWYYQNILGCARGQEVNRLQQLYSRLTLTDRLQTQRATVSSSKALKKHSMHDLHSTTGHG</sequence>
<dbReference type="AlphaFoldDB" id="A0A4Z2I0L5"/>
<feature type="region of interest" description="Disordered" evidence="1">
    <location>
        <begin position="128"/>
        <end position="148"/>
    </location>
</feature>
<keyword evidence="3" id="KW-1185">Reference proteome</keyword>
<dbReference type="Proteomes" id="UP000314294">
    <property type="component" value="Unassembled WGS sequence"/>
</dbReference>
<evidence type="ECO:0000256" key="1">
    <source>
        <dbReference type="SAM" id="MobiDB-lite"/>
    </source>
</evidence>
<reference evidence="2 3" key="1">
    <citation type="submission" date="2019-03" db="EMBL/GenBank/DDBJ databases">
        <title>First draft genome of Liparis tanakae, snailfish: a comprehensive survey of snailfish specific genes.</title>
        <authorList>
            <person name="Kim W."/>
            <person name="Song I."/>
            <person name="Jeong J.-H."/>
            <person name="Kim D."/>
            <person name="Kim S."/>
            <person name="Ryu S."/>
            <person name="Song J.Y."/>
            <person name="Lee S.K."/>
        </authorList>
    </citation>
    <scope>NUCLEOTIDE SEQUENCE [LARGE SCALE GENOMIC DNA]</scope>
    <source>
        <tissue evidence="2">Muscle</tissue>
    </source>
</reference>